<evidence type="ECO:0000313" key="2">
    <source>
        <dbReference type="EMBL" id="WXG67686.1"/>
    </source>
</evidence>
<organism evidence="2 3">
    <name type="scientific">Rhodococcus sovatensis</name>
    <dbReference type="NCBI Taxonomy" id="1805840"/>
    <lineage>
        <taxon>Bacteria</taxon>
        <taxon>Bacillati</taxon>
        <taxon>Actinomycetota</taxon>
        <taxon>Actinomycetes</taxon>
        <taxon>Mycobacteriales</taxon>
        <taxon>Nocardiaceae</taxon>
        <taxon>Rhodococcus</taxon>
    </lineage>
</organism>
<feature type="compositionally biased region" description="Polar residues" evidence="1">
    <location>
        <begin position="1"/>
        <end position="13"/>
    </location>
</feature>
<evidence type="ECO:0000313" key="3">
    <source>
        <dbReference type="Proteomes" id="UP001432000"/>
    </source>
</evidence>
<keyword evidence="3" id="KW-1185">Reference proteome</keyword>
<reference evidence="2 3" key="1">
    <citation type="submission" date="2024-03" db="EMBL/GenBank/DDBJ databases">
        <title>Natural products discovery in diverse microorganisms through a two-stage MS feature dereplication strategy.</title>
        <authorList>
            <person name="Zhang R."/>
        </authorList>
    </citation>
    <scope>NUCLEOTIDE SEQUENCE [LARGE SCALE GENOMIC DNA]</scope>
    <source>
        <strain evidence="2 3">18930</strain>
    </source>
</reference>
<proteinExistence type="predicted"/>
<dbReference type="EMBL" id="CP147846">
    <property type="protein sequence ID" value="WXG67686.1"/>
    <property type="molecule type" value="Genomic_DNA"/>
</dbReference>
<dbReference type="RefSeq" id="WP_338887400.1">
    <property type="nucleotide sequence ID" value="NZ_CP147846.1"/>
</dbReference>
<accession>A0ABZ2PMR9</accession>
<dbReference type="Proteomes" id="UP001432000">
    <property type="component" value="Chromosome"/>
</dbReference>
<protein>
    <submittedName>
        <fullName evidence="2">Uncharacterized protein</fullName>
    </submittedName>
</protein>
<sequence>MVTIDNSKWQQAKESSDNDIDDREKEFYDNLPSSWVIPGIATRDAELKINPVSEFLLPHDRYDSIFDFPDAEDNEADERRSAIEGDEDLLSGLSDLERSFVMHWAQLGSAEAAVSKLSLKFSDGGLEDFIEQISQKMEPILREKRLNL</sequence>
<name>A0ABZ2PMR9_9NOCA</name>
<feature type="region of interest" description="Disordered" evidence="1">
    <location>
        <begin position="1"/>
        <end position="21"/>
    </location>
</feature>
<evidence type="ECO:0000256" key="1">
    <source>
        <dbReference type="SAM" id="MobiDB-lite"/>
    </source>
</evidence>
<gene>
    <name evidence="2" type="ORF">WDS16_21040</name>
</gene>